<dbReference type="InterPro" id="IPR029069">
    <property type="entry name" value="HotDog_dom_sf"/>
</dbReference>
<comment type="caution">
    <text evidence="4">The sequence shown here is derived from an EMBL/GenBank/DDBJ whole genome shotgun (WGS) entry which is preliminary data.</text>
</comment>
<dbReference type="InterPro" id="IPR006683">
    <property type="entry name" value="Thioestr_dom"/>
</dbReference>
<feature type="transmembrane region" description="Helical" evidence="2">
    <location>
        <begin position="77"/>
        <end position="95"/>
    </location>
</feature>
<feature type="domain" description="Thioesterase" evidence="3">
    <location>
        <begin position="259"/>
        <end position="311"/>
    </location>
</feature>
<accession>A0ABR3YQM3</accession>
<dbReference type="InterPro" id="IPR052061">
    <property type="entry name" value="PTE-AB_protein"/>
</dbReference>
<dbReference type="SUPFAM" id="SSF54637">
    <property type="entry name" value="Thioesterase/thiol ester dehydrase-isomerase"/>
    <property type="match status" value="1"/>
</dbReference>
<keyword evidence="2" id="KW-1133">Transmembrane helix</keyword>
<dbReference type="Gene3D" id="3.10.129.10">
    <property type="entry name" value="Hotdog Thioesterase"/>
    <property type="match status" value="1"/>
</dbReference>
<protein>
    <recommendedName>
        <fullName evidence="3">Thioesterase domain-containing protein</fullName>
    </recommendedName>
</protein>
<dbReference type="PANTHER" id="PTHR47260">
    <property type="entry name" value="UPF0644 PROTEIN PB2B4.06"/>
    <property type="match status" value="1"/>
</dbReference>
<dbReference type="CDD" id="cd03443">
    <property type="entry name" value="PaaI_thioesterase"/>
    <property type="match status" value="1"/>
</dbReference>
<dbReference type="EMBL" id="JAWCUI010000060">
    <property type="protein sequence ID" value="KAL1890635.1"/>
    <property type="molecule type" value="Genomic_DNA"/>
</dbReference>
<evidence type="ECO:0000313" key="4">
    <source>
        <dbReference type="EMBL" id="KAL1890635.1"/>
    </source>
</evidence>
<proteinExistence type="predicted"/>
<keyword evidence="2" id="KW-0472">Membrane</keyword>
<feature type="region of interest" description="Disordered" evidence="1">
    <location>
        <begin position="39"/>
        <end position="69"/>
    </location>
</feature>
<organism evidence="4 5">
    <name type="scientific">Sporothrix stenoceras</name>
    <dbReference type="NCBI Taxonomy" id="5173"/>
    <lineage>
        <taxon>Eukaryota</taxon>
        <taxon>Fungi</taxon>
        <taxon>Dikarya</taxon>
        <taxon>Ascomycota</taxon>
        <taxon>Pezizomycotina</taxon>
        <taxon>Sordariomycetes</taxon>
        <taxon>Sordariomycetidae</taxon>
        <taxon>Ophiostomatales</taxon>
        <taxon>Ophiostomataceae</taxon>
        <taxon>Sporothrix</taxon>
    </lineage>
</organism>
<dbReference type="Proteomes" id="UP001583186">
    <property type="component" value="Unassembled WGS sequence"/>
</dbReference>
<evidence type="ECO:0000256" key="1">
    <source>
        <dbReference type="SAM" id="MobiDB-lite"/>
    </source>
</evidence>
<evidence type="ECO:0000259" key="3">
    <source>
        <dbReference type="Pfam" id="PF03061"/>
    </source>
</evidence>
<keyword evidence="2" id="KW-0812">Transmembrane</keyword>
<reference evidence="4 5" key="1">
    <citation type="journal article" date="2024" name="IMA Fungus">
        <title>IMA Genome - F19 : A genome assembly and annotation guide to empower mycologists, including annotated draft genome sequences of Ceratocystis pirilliformis, Diaporthe australafricana, Fusarium ophioides, Paecilomyces lecythidis, and Sporothrix stenoceras.</title>
        <authorList>
            <person name="Aylward J."/>
            <person name="Wilson A.M."/>
            <person name="Visagie C.M."/>
            <person name="Spraker J."/>
            <person name="Barnes I."/>
            <person name="Buitendag C."/>
            <person name="Ceriani C."/>
            <person name="Del Mar Angel L."/>
            <person name="du Plessis D."/>
            <person name="Fuchs T."/>
            <person name="Gasser K."/>
            <person name="Kramer D."/>
            <person name="Li W."/>
            <person name="Munsamy K."/>
            <person name="Piso A."/>
            <person name="Price J.L."/>
            <person name="Sonnekus B."/>
            <person name="Thomas C."/>
            <person name="van der Nest A."/>
            <person name="van Dijk A."/>
            <person name="van Heerden A."/>
            <person name="van Vuuren N."/>
            <person name="Yilmaz N."/>
            <person name="Duong T.A."/>
            <person name="van der Merwe N.A."/>
            <person name="Wingfield M.J."/>
            <person name="Wingfield B.D."/>
        </authorList>
    </citation>
    <scope>NUCLEOTIDE SEQUENCE [LARGE SCALE GENOMIC DNA]</scope>
    <source>
        <strain evidence="4 5">CMW 5346</strain>
    </source>
</reference>
<name>A0ABR3YQM3_9PEZI</name>
<dbReference type="PANTHER" id="PTHR47260:SF1">
    <property type="entry name" value="UPF0644 PROTEIN PB2B4.06"/>
    <property type="match status" value="1"/>
</dbReference>
<evidence type="ECO:0000256" key="2">
    <source>
        <dbReference type="SAM" id="Phobius"/>
    </source>
</evidence>
<dbReference type="PROSITE" id="PS51257">
    <property type="entry name" value="PROKAR_LIPOPROTEIN"/>
    <property type="match status" value="1"/>
</dbReference>
<feature type="compositionally biased region" description="Low complexity" evidence="1">
    <location>
        <begin position="40"/>
        <end position="56"/>
    </location>
</feature>
<evidence type="ECO:0000313" key="5">
    <source>
        <dbReference type="Proteomes" id="UP001583186"/>
    </source>
</evidence>
<keyword evidence="5" id="KW-1185">Reference proteome</keyword>
<sequence>MIPRIPALAARVATPMASASALATYGCLYSTGPSYNQYVQQQPQQPRQLNSTQPFPQYFPPQQQPPKKSGFHIRKSTYVFLLFSTALGAYVAYFINIKRHGLLSPEDVRGSPEEREAKDEFAVEADATIPLVRQLQQDPAWDEWDVGQRWREIEAKEAAEAADTAANTDAASKVDGAEVVDVADVSADVTPIHKMSLSGELTGRGAIPPPTPQRTRLTTGALGGIRGMGAYHRIFHNRETGQIISIMHMGSSLAGWPRVVHGGAIATILDEALGRCAILSFPARTGVTARLELQYRSPVRTDDFYVVTCTPLIPDEYKNNKEGVDSNGKELRKLWCEATLDTVEGKRCVEARGLFVVPRKYKLGKVEDKF</sequence>
<dbReference type="Pfam" id="PF03061">
    <property type="entry name" value="4HBT"/>
    <property type="match status" value="1"/>
</dbReference>
<gene>
    <name evidence="4" type="ORF">Sste5346_008151</name>
</gene>